<evidence type="ECO:0000259" key="9">
    <source>
        <dbReference type="PROSITE" id="PS50268"/>
    </source>
</evidence>
<keyword evidence="5 8" id="KW-0106">Calcium</keyword>
<evidence type="ECO:0000256" key="5">
    <source>
        <dbReference type="ARBA" id="ARBA00022837"/>
    </source>
</evidence>
<evidence type="ECO:0000256" key="7">
    <source>
        <dbReference type="ARBA" id="ARBA00023136"/>
    </source>
</evidence>
<dbReference type="GO" id="GO:0000902">
    <property type="term" value="P:cell morphogenesis"/>
    <property type="evidence" value="ECO:0007669"/>
    <property type="project" value="TreeGrafter"/>
</dbReference>
<dbReference type="GO" id="GO:0007043">
    <property type="term" value="P:cell-cell junction assembly"/>
    <property type="evidence" value="ECO:0007669"/>
    <property type="project" value="TreeGrafter"/>
</dbReference>
<evidence type="ECO:0000313" key="11">
    <source>
        <dbReference type="Proteomes" id="UP000267606"/>
    </source>
</evidence>
<dbReference type="SUPFAM" id="SSF49313">
    <property type="entry name" value="Cadherin-like"/>
    <property type="match status" value="1"/>
</dbReference>
<sequence length="85" mass="9586">MDVNDNEPYFEKKLYVGSVAETASIDSAVISISALDKDTEASDNIFSYELINEHQYFYITTETGSSSTSVGVLRVKKVFFFFHLN</sequence>
<keyword evidence="6" id="KW-1133">Transmembrane helix</keyword>
<dbReference type="GO" id="GO:0045296">
    <property type="term" value="F:cadherin binding"/>
    <property type="evidence" value="ECO:0007669"/>
    <property type="project" value="TreeGrafter"/>
</dbReference>
<dbReference type="Gene3D" id="2.60.40.60">
    <property type="entry name" value="Cadherins"/>
    <property type="match status" value="1"/>
</dbReference>
<dbReference type="GO" id="GO:0016477">
    <property type="term" value="P:cell migration"/>
    <property type="evidence" value="ECO:0007669"/>
    <property type="project" value="TreeGrafter"/>
</dbReference>
<name>A0A183H6L3_9BILA</name>
<evidence type="ECO:0000256" key="3">
    <source>
        <dbReference type="ARBA" id="ARBA00022729"/>
    </source>
</evidence>
<dbReference type="GO" id="GO:0016339">
    <property type="term" value="P:calcium-dependent cell-cell adhesion via plasma membrane cell adhesion molecules"/>
    <property type="evidence" value="ECO:0007669"/>
    <property type="project" value="TreeGrafter"/>
</dbReference>
<keyword evidence="7" id="KW-0472">Membrane</keyword>
<dbReference type="WBParaSite" id="OFLC_0000312401-mRNA-1">
    <property type="protein sequence ID" value="OFLC_0000312401-mRNA-1"/>
    <property type="gene ID" value="OFLC_0000312401"/>
</dbReference>
<dbReference type="GO" id="GO:0008013">
    <property type="term" value="F:beta-catenin binding"/>
    <property type="evidence" value="ECO:0007669"/>
    <property type="project" value="TreeGrafter"/>
</dbReference>
<dbReference type="AlphaFoldDB" id="A0A183H6L3"/>
<accession>A0A183H6L3</accession>
<dbReference type="Proteomes" id="UP000267606">
    <property type="component" value="Unassembled WGS sequence"/>
</dbReference>
<dbReference type="PANTHER" id="PTHR24027">
    <property type="entry name" value="CADHERIN-23"/>
    <property type="match status" value="1"/>
</dbReference>
<evidence type="ECO:0000313" key="12">
    <source>
        <dbReference type="WBParaSite" id="OFLC_0000312401-mRNA-1"/>
    </source>
</evidence>
<protein>
    <submittedName>
        <fullName evidence="12">Cadherin domain-containing protein</fullName>
    </submittedName>
</protein>
<dbReference type="GO" id="GO:0016342">
    <property type="term" value="C:catenin complex"/>
    <property type="evidence" value="ECO:0007669"/>
    <property type="project" value="TreeGrafter"/>
</dbReference>
<keyword evidence="3" id="KW-0732">Signal</keyword>
<keyword evidence="4" id="KW-0677">Repeat</keyword>
<keyword evidence="2" id="KW-0812">Transmembrane</keyword>
<dbReference type="PANTHER" id="PTHR24027:SF422">
    <property type="entry name" value="CADHERIN DOMAIN-CONTAINING PROTEIN"/>
    <property type="match status" value="1"/>
</dbReference>
<dbReference type="InterPro" id="IPR002126">
    <property type="entry name" value="Cadherin-like_dom"/>
</dbReference>
<dbReference type="InterPro" id="IPR015919">
    <property type="entry name" value="Cadherin-like_sf"/>
</dbReference>
<dbReference type="GO" id="GO:0005509">
    <property type="term" value="F:calcium ion binding"/>
    <property type="evidence" value="ECO:0007669"/>
    <property type="project" value="UniProtKB-UniRule"/>
</dbReference>
<gene>
    <name evidence="10" type="ORF">OFLC_LOCUS3125</name>
</gene>
<dbReference type="GO" id="GO:0007156">
    <property type="term" value="P:homophilic cell adhesion via plasma membrane adhesion molecules"/>
    <property type="evidence" value="ECO:0007669"/>
    <property type="project" value="InterPro"/>
</dbReference>
<evidence type="ECO:0000256" key="1">
    <source>
        <dbReference type="ARBA" id="ARBA00004167"/>
    </source>
</evidence>
<organism evidence="12">
    <name type="scientific">Onchocerca flexuosa</name>
    <dbReference type="NCBI Taxonomy" id="387005"/>
    <lineage>
        <taxon>Eukaryota</taxon>
        <taxon>Metazoa</taxon>
        <taxon>Ecdysozoa</taxon>
        <taxon>Nematoda</taxon>
        <taxon>Chromadorea</taxon>
        <taxon>Rhabditida</taxon>
        <taxon>Spirurina</taxon>
        <taxon>Spiruromorpha</taxon>
        <taxon>Filarioidea</taxon>
        <taxon>Onchocercidae</taxon>
        <taxon>Onchocerca</taxon>
    </lineage>
</organism>
<dbReference type="GO" id="GO:0005912">
    <property type="term" value="C:adherens junction"/>
    <property type="evidence" value="ECO:0007669"/>
    <property type="project" value="TreeGrafter"/>
</dbReference>
<dbReference type="STRING" id="387005.A0A183H6L3"/>
<evidence type="ECO:0000256" key="2">
    <source>
        <dbReference type="ARBA" id="ARBA00022692"/>
    </source>
</evidence>
<evidence type="ECO:0000313" key="10">
    <source>
        <dbReference type="EMBL" id="VDO35374.1"/>
    </source>
</evidence>
<reference evidence="10 11" key="2">
    <citation type="submission" date="2018-11" db="EMBL/GenBank/DDBJ databases">
        <authorList>
            <consortium name="Pathogen Informatics"/>
        </authorList>
    </citation>
    <scope>NUCLEOTIDE SEQUENCE [LARGE SCALE GENOMIC DNA]</scope>
</reference>
<comment type="subcellular location">
    <subcellularLocation>
        <location evidence="1">Membrane</location>
        <topology evidence="1">Single-pass membrane protein</topology>
    </subcellularLocation>
</comment>
<evidence type="ECO:0000256" key="8">
    <source>
        <dbReference type="PROSITE-ProRule" id="PRU00043"/>
    </source>
</evidence>
<proteinExistence type="predicted"/>
<feature type="domain" description="Cadherin" evidence="9">
    <location>
        <begin position="11"/>
        <end position="77"/>
    </location>
</feature>
<evidence type="ECO:0000256" key="6">
    <source>
        <dbReference type="ARBA" id="ARBA00022989"/>
    </source>
</evidence>
<evidence type="ECO:0000256" key="4">
    <source>
        <dbReference type="ARBA" id="ARBA00022737"/>
    </source>
</evidence>
<dbReference type="GO" id="GO:0034332">
    <property type="term" value="P:adherens junction organization"/>
    <property type="evidence" value="ECO:0007669"/>
    <property type="project" value="TreeGrafter"/>
</dbReference>
<keyword evidence="11" id="KW-1185">Reference proteome</keyword>
<dbReference type="EMBL" id="UZAJ01001994">
    <property type="protein sequence ID" value="VDO35374.1"/>
    <property type="molecule type" value="Genomic_DNA"/>
</dbReference>
<dbReference type="GO" id="GO:0044331">
    <property type="term" value="P:cell-cell adhesion mediated by cadherin"/>
    <property type="evidence" value="ECO:0007669"/>
    <property type="project" value="TreeGrafter"/>
</dbReference>
<dbReference type="PROSITE" id="PS50268">
    <property type="entry name" value="CADHERIN_2"/>
    <property type="match status" value="1"/>
</dbReference>
<reference evidence="12" key="1">
    <citation type="submission" date="2016-06" db="UniProtKB">
        <authorList>
            <consortium name="WormBaseParasite"/>
        </authorList>
    </citation>
    <scope>IDENTIFICATION</scope>
</reference>
<dbReference type="InterPro" id="IPR039808">
    <property type="entry name" value="Cadherin"/>
</dbReference>